<gene>
    <name evidence="2" type="ORF">ATZ33_04475</name>
</gene>
<dbReference type="PANTHER" id="PTHR43798">
    <property type="entry name" value="MONOACYLGLYCEROL LIPASE"/>
    <property type="match status" value="1"/>
</dbReference>
<dbReference type="Gene3D" id="3.40.50.1820">
    <property type="entry name" value="alpha/beta hydrolase"/>
    <property type="match status" value="1"/>
</dbReference>
<name>A0ABM5W6H3_9ENTE</name>
<dbReference type="EMBL" id="CP013614">
    <property type="protein sequence ID" value="ALS00653.1"/>
    <property type="molecule type" value="Genomic_DNA"/>
</dbReference>
<reference evidence="2 3" key="1">
    <citation type="submission" date="2015-12" db="EMBL/GenBank/DDBJ databases">
        <authorList>
            <person name="Lauer A."/>
            <person name="Humrighouse B."/>
            <person name="Loparev V."/>
            <person name="Shewmaker P.L."/>
            <person name="Whitney A.M."/>
            <person name="McLaughlin R.W."/>
        </authorList>
    </citation>
    <scope>NUCLEOTIDE SEQUENCE [LARGE SCALE GENOMIC DNA]</scope>
    <source>
        <strain evidence="2 3">LMG 23085</strain>
    </source>
</reference>
<dbReference type="PANTHER" id="PTHR43798:SF6">
    <property type="entry name" value="HYDROLASE, PUTATIVE (AFU_ORTHOLOGUE AFUA_4G13070)-RELATED"/>
    <property type="match status" value="1"/>
</dbReference>
<accession>A0ABM5W6H3</accession>
<proteinExistence type="predicted"/>
<dbReference type="Proteomes" id="UP000065511">
    <property type="component" value="Chromosome"/>
</dbReference>
<dbReference type="InterPro" id="IPR000073">
    <property type="entry name" value="AB_hydrolase_1"/>
</dbReference>
<evidence type="ECO:0000313" key="3">
    <source>
        <dbReference type="Proteomes" id="UP000065511"/>
    </source>
</evidence>
<dbReference type="SUPFAM" id="SSF53474">
    <property type="entry name" value="alpha/beta-Hydrolases"/>
    <property type="match status" value="1"/>
</dbReference>
<organism evidence="2 3">
    <name type="scientific">Enterococcus silesiacus</name>
    <dbReference type="NCBI Taxonomy" id="332949"/>
    <lineage>
        <taxon>Bacteria</taxon>
        <taxon>Bacillati</taxon>
        <taxon>Bacillota</taxon>
        <taxon>Bacilli</taxon>
        <taxon>Lactobacillales</taxon>
        <taxon>Enterococcaceae</taxon>
        <taxon>Enterococcus</taxon>
    </lineage>
</organism>
<dbReference type="PRINTS" id="PR00111">
    <property type="entry name" value="ABHYDROLASE"/>
</dbReference>
<dbReference type="InterPro" id="IPR029058">
    <property type="entry name" value="AB_hydrolase_fold"/>
</dbReference>
<keyword evidence="3" id="KW-1185">Reference proteome</keyword>
<dbReference type="InterPro" id="IPR050266">
    <property type="entry name" value="AB_hydrolase_sf"/>
</dbReference>
<evidence type="ECO:0000259" key="1">
    <source>
        <dbReference type="Pfam" id="PF00561"/>
    </source>
</evidence>
<sequence>MYYSNEDVKIYYNITGEGEPLLIIHGFAIDHRGIKGIVEESLQSSMYKRIYIDLPGMGKSPAPSNPVNANGLLNNLLKFIDAVIGKETFSVLGYSYGGYLALGIVKLISERIKKLVLLAPVIKTASEQRKLPKIIERKVEIFEVEEESLFKQYKASAVNVTKNGYEHYIREISSGLSVGDRVFQKTFQKTGYAFDFEKSLFVNPIVCDSLILLGKQDVVVGYEDTLEHQHQFLNSEFILIENAGHNLQLDERQKVIAEIQHFFS</sequence>
<protein>
    <recommendedName>
        <fullName evidence="1">AB hydrolase-1 domain-containing protein</fullName>
    </recommendedName>
</protein>
<dbReference type="Pfam" id="PF00561">
    <property type="entry name" value="Abhydrolase_1"/>
    <property type="match status" value="1"/>
</dbReference>
<evidence type="ECO:0000313" key="2">
    <source>
        <dbReference type="EMBL" id="ALS00653.1"/>
    </source>
</evidence>
<feature type="domain" description="AB hydrolase-1" evidence="1">
    <location>
        <begin position="20"/>
        <end position="251"/>
    </location>
</feature>
<dbReference type="RefSeq" id="WP_071879162.1">
    <property type="nucleotide sequence ID" value="NZ_JXLC01000034.1"/>
</dbReference>